<comment type="similarity">
    <text evidence="2">Belongs to the oxygen-dependent FAD-linked oxidoreductase family.</text>
</comment>
<keyword evidence="6" id="KW-0732">Signal</keyword>
<dbReference type="PANTHER" id="PTHR42973:SF39">
    <property type="entry name" value="FAD-BINDING PCMH-TYPE DOMAIN-CONTAINING PROTEIN"/>
    <property type="match status" value="1"/>
</dbReference>
<dbReference type="GeneID" id="37222095"/>
<keyword evidence="4" id="KW-0274">FAD</keyword>
<dbReference type="Gene3D" id="3.40.462.20">
    <property type="match status" value="1"/>
</dbReference>
<proteinExistence type="inferred from homology"/>
<feature type="domain" description="FAD-binding PCMH-type" evidence="7">
    <location>
        <begin position="112"/>
        <end position="304"/>
    </location>
</feature>
<accession>A0A395GKP4</accession>
<dbReference type="PROSITE" id="PS51387">
    <property type="entry name" value="FAD_PCMH"/>
    <property type="match status" value="1"/>
</dbReference>
<dbReference type="GO" id="GO:0071949">
    <property type="term" value="F:FAD binding"/>
    <property type="evidence" value="ECO:0007669"/>
    <property type="project" value="InterPro"/>
</dbReference>
<evidence type="ECO:0000313" key="8">
    <source>
        <dbReference type="EMBL" id="RAK96029.1"/>
    </source>
</evidence>
<dbReference type="VEuPathDB" id="FungiDB:BO80DRAFT_392673"/>
<reference evidence="8 9" key="1">
    <citation type="submission" date="2018-02" db="EMBL/GenBank/DDBJ databases">
        <title>The genomes of Aspergillus section Nigri reveals drivers in fungal speciation.</title>
        <authorList>
            <consortium name="DOE Joint Genome Institute"/>
            <person name="Vesth T.C."/>
            <person name="Nybo J."/>
            <person name="Theobald S."/>
            <person name="Brandl J."/>
            <person name="Frisvad J.C."/>
            <person name="Nielsen K.F."/>
            <person name="Lyhne E.K."/>
            <person name="Kogle M.E."/>
            <person name="Kuo A."/>
            <person name="Riley R."/>
            <person name="Clum A."/>
            <person name="Nolan M."/>
            <person name="Lipzen A."/>
            <person name="Salamov A."/>
            <person name="Henrissat B."/>
            <person name="Wiebenga A."/>
            <person name="De vries R.P."/>
            <person name="Grigoriev I.V."/>
            <person name="Mortensen U.H."/>
            <person name="Andersen M.R."/>
            <person name="Baker S.E."/>
        </authorList>
    </citation>
    <scope>NUCLEOTIDE SEQUENCE [LARGE SCALE GENOMIC DNA]</scope>
    <source>
        <strain evidence="8 9">CBS 121593</strain>
    </source>
</reference>
<evidence type="ECO:0000256" key="5">
    <source>
        <dbReference type="ARBA" id="ARBA00023002"/>
    </source>
</evidence>
<dbReference type="SUPFAM" id="SSF56176">
    <property type="entry name" value="FAD-binding/transporter-associated domain-like"/>
    <property type="match status" value="1"/>
</dbReference>
<feature type="chain" id="PRO_5017384764" evidence="6">
    <location>
        <begin position="18"/>
        <end position="597"/>
    </location>
</feature>
<dbReference type="InterPro" id="IPR016166">
    <property type="entry name" value="FAD-bd_PCMH"/>
</dbReference>
<organism evidence="8 9">
    <name type="scientific">Aspergillus ibericus CBS 121593</name>
    <dbReference type="NCBI Taxonomy" id="1448316"/>
    <lineage>
        <taxon>Eukaryota</taxon>
        <taxon>Fungi</taxon>
        <taxon>Dikarya</taxon>
        <taxon>Ascomycota</taxon>
        <taxon>Pezizomycotina</taxon>
        <taxon>Eurotiomycetes</taxon>
        <taxon>Eurotiomycetidae</taxon>
        <taxon>Eurotiales</taxon>
        <taxon>Aspergillaceae</taxon>
        <taxon>Aspergillus</taxon>
        <taxon>Aspergillus subgen. Circumdati</taxon>
    </lineage>
</organism>
<name>A0A395GKP4_9EURO</name>
<comment type="cofactor">
    <cofactor evidence="1">
        <name>FAD</name>
        <dbReference type="ChEBI" id="CHEBI:57692"/>
    </cofactor>
</comment>
<dbReference type="Pfam" id="PF01565">
    <property type="entry name" value="FAD_binding_4"/>
    <property type="match status" value="1"/>
</dbReference>
<protein>
    <submittedName>
        <fullName evidence="8">FAD-binding domain-containing protein</fullName>
    </submittedName>
</protein>
<dbReference type="OrthoDB" id="9983560at2759"/>
<evidence type="ECO:0000313" key="9">
    <source>
        <dbReference type="Proteomes" id="UP000249402"/>
    </source>
</evidence>
<dbReference type="InterPro" id="IPR036318">
    <property type="entry name" value="FAD-bd_PCMH-like_sf"/>
</dbReference>
<evidence type="ECO:0000259" key="7">
    <source>
        <dbReference type="PROSITE" id="PS51387"/>
    </source>
</evidence>
<dbReference type="AlphaFoldDB" id="A0A395GKP4"/>
<evidence type="ECO:0000256" key="2">
    <source>
        <dbReference type="ARBA" id="ARBA00005466"/>
    </source>
</evidence>
<dbReference type="InterPro" id="IPR012951">
    <property type="entry name" value="BBE"/>
</dbReference>
<feature type="signal peptide" evidence="6">
    <location>
        <begin position="1"/>
        <end position="17"/>
    </location>
</feature>
<evidence type="ECO:0000256" key="3">
    <source>
        <dbReference type="ARBA" id="ARBA00022630"/>
    </source>
</evidence>
<sequence>MLAIVGLLLGLLSLVSGSVKCRCQPGDACWPSEHDWKALNDSIHGHLVRVRPIGHICHEPFYNRTSCNELARLQSDANWRAAQPGALQSFNWENWPQKHESCAIEANPNSTCQQGRIPWYSAVVHSVDEIQEAVRFAKQRNLRLVIKNTGHDSCGRSGAPYSLQILTNRLKNITFHNDFVASRGHSRVNISAITRVPAVTIGAGVMVGELYAAAASRGYIVVAGECTTVGVAGGYLQGGGVSTVLSPMYGLAADHVLELEVVTAQGDLIITNDNQHQDLFWALKGGGGGTYGIVTRATMRAFPDMPSVISTIHFTSTEADDRFWQTVTHVVSLTRSMSVNGNSGQYIVGRLSNFHWFVNWTMFVLNETNSQLVDSQVRPFLSLLGWLGIKYQYHSTVYPKISTFLAIPKQADIGGVGYLQSSKVVSESFMASIRGPSGLVASLSKLALDPGALVTVNVLGGQVNINTSGMHTCVHPNWRSSALLVVLMQSFPPTFQAQAAALEKLIRVNAPVLTSIDPGSTGVYFNEAAPTQDDFQTAFWDRHYERLRRIKNQWDIDGLFMVRNGVGSEDWDVEGMCRKNTTARSSRPNYRANALPS</sequence>
<evidence type="ECO:0000256" key="4">
    <source>
        <dbReference type="ARBA" id="ARBA00022827"/>
    </source>
</evidence>
<dbReference type="Gene3D" id="3.30.465.10">
    <property type="match status" value="1"/>
</dbReference>
<dbReference type="InterPro" id="IPR050416">
    <property type="entry name" value="FAD-linked_Oxidoreductase"/>
</dbReference>
<dbReference type="Pfam" id="PF08031">
    <property type="entry name" value="BBE"/>
    <property type="match status" value="1"/>
</dbReference>
<dbReference type="InterPro" id="IPR016169">
    <property type="entry name" value="FAD-bd_PCMH_sub2"/>
</dbReference>
<dbReference type="InterPro" id="IPR006094">
    <property type="entry name" value="Oxid_FAD_bind_N"/>
</dbReference>
<keyword evidence="5" id="KW-0560">Oxidoreductase</keyword>
<evidence type="ECO:0000256" key="1">
    <source>
        <dbReference type="ARBA" id="ARBA00001974"/>
    </source>
</evidence>
<keyword evidence="9" id="KW-1185">Reference proteome</keyword>
<dbReference type="GO" id="GO:0016491">
    <property type="term" value="F:oxidoreductase activity"/>
    <property type="evidence" value="ECO:0007669"/>
    <property type="project" value="UniProtKB-KW"/>
</dbReference>
<dbReference type="EMBL" id="KZ824481">
    <property type="protein sequence ID" value="RAK96029.1"/>
    <property type="molecule type" value="Genomic_DNA"/>
</dbReference>
<keyword evidence="3" id="KW-0285">Flavoprotein</keyword>
<gene>
    <name evidence="8" type="ORF">BO80DRAFT_392673</name>
</gene>
<dbReference type="Proteomes" id="UP000249402">
    <property type="component" value="Unassembled WGS sequence"/>
</dbReference>
<evidence type="ECO:0000256" key="6">
    <source>
        <dbReference type="SAM" id="SignalP"/>
    </source>
</evidence>
<dbReference type="RefSeq" id="XP_025570357.1">
    <property type="nucleotide sequence ID" value="XM_025717230.1"/>
</dbReference>
<dbReference type="PANTHER" id="PTHR42973">
    <property type="entry name" value="BINDING OXIDOREDUCTASE, PUTATIVE (AFU_ORTHOLOGUE AFUA_1G17690)-RELATED"/>
    <property type="match status" value="1"/>
</dbReference>